<gene>
    <name evidence="1" type="ORF">ABIF63_003718</name>
</gene>
<evidence type="ECO:0008006" key="3">
    <source>
        <dbReference type="Google" id="ProtNLM"/>
    </source>
</evidence>
<sequence length="36" mass="3827">MHDPDPESAITIHPDLTALQSSLNAPRKLSSRGLSA</sequence>
<reference evidence="1 2" key="1">
    <citation type="submission" date="2024-06" db="EMBL/GenBank/DDBJ databases">
        <title>Genomic Encyclopedia of Type Strains, Phase V (KMG-V): Genome sequencing to study the core and pangenomes of soil and plant-associated prokaryotes.</title>
        <authorList>
            <person name="Whitman W."/>
        </authorList>
    </citation>
    <scope>NUCLEOTIDE SEQUENCE [LARGE SCALE GENOMIC DNA]</scope>
    <source>
        <strain evidence="1 2">USDA 160</strain>
    </source>
</reference>
<evidence type="ECO:0000313" key="1">
    <source>
        <dbReference type="EMBL" id="MET4719612.1"/>
    </source>
</evidence>
<comment type="caution">
    <text evidence="1">The sequence shown here is derived from an EMBL/GenBank/DDBJ whole genome shotgun (WGS) entry which is preliminary data.</text>
</comment>
<evidence type="ECO:0000313" key="2">
    <source>
        <dbReference type="Proteomes" id="UP001549291"/>
    </source>
</evidence>
<organism evidence="1 2">
    <name type="scientific">Bradyrhizobium japonicum</name>
    <dbReference type="NCBI Taxonomy" id="375"/>
    <lineage>
        <taxon>Bacteria</taxon>
        <taxon>Pseudomonadati</taxon>
        <taxon>Pseudomonadota</taxon>
        <taxon>Alphaproteobacteria</taxon>
        <taxon>Hyphomicrobiales</taxon>
        <taxon>Nitrobacteraceae</taxon>
        <taxon>Bradyrhizobium</taxon>
    </lineage>
</organism>
<proteinExistence type="predicted"/>
<name>A0ABV2RRN3_BRAJP</name>
<accession>A0ABV2RRN3</accession>
<dbReference type="Proteomes" id="UP001549291">
    <property type="component" value="Unassembled WGS sequence"/>
</dbReference>
<keyword evidence="2" id="KW-1185">Reference proteome</keyword>
<protein>
    <recommendedName>
        <fullName evidence="3">Transposase</fullName>
    </recommendedName>
</protein>
<dbReference type="EMBL" id="JBEPTQ010000002">
    <property type="protein sequence ID" value="MET4719612.1"/>
    <property type="molecule type" value="Genomic_DNA"/>
</dbReference>